<dbReference type="OrthoDB" id="3186107at2"/>
<dbReference type="CDD" id="cd05797">
    <property type="entry name" value="Ribosomal_L10"/>
    <property type="match status" value="1"/>
</dbReference>
<comment type="caution">
    <text evidence="7">The sequence shown here is derived from an EMBL/GenBank/DDBJ whole genome shotgun (WGS) entry which is preliminary data.</text>
</comment>
<dbReference type="InterPro" id="IPR047865">
    <property type="entry name" value="Ribosomal_uL10_bac_type"/>
</dbReference>
<gene>
    <name evidence="6" type="primary">rplJ</name>
    <name evidence="7" type="ORF">DBT_1488</name>
</gene>
<comment type="function">
    <text evidence="1 6">Forms part of the ribosomal stalk, playing a central role in the interaction of the ribosome with GTP-bound translation factors.</text>
</comment>
<comment type="subunit">
    <text evidence="6">Part of the ribosomal stalk of the 50S ribosomal subunit. The N-terminus interacts with L11 and the large rRNA to form the base of the stalk. The C-terminus forms an elongated spine to which L12 dimers bind in a sequential fashion forming a multimeric L10(L12)X complex.</text>
</comment>
<evidence type="ECO:0000256" key="6">
    <source>
        <dbReference type="HAMAP-Rule" id="MF_00362"/>
    </source>
</evidence>
<keyword evidence="8" id="KW-1185">Reference proteome</keyword>
<evidence type="ECO:0000256" key="3">
    <source>
        <dbReference type="ARBA" id="ARBA00022980"/>
    </source>
</evidence>
<keyword evidence="3 6" id="KW-0689">Ribosomal protein</keyword>
<dbReference type="InterPro" id="IPR022973">
    <property type="entry name" value="Ribosomal_uL10_bac"/>
</dbReference>
<keyword evidence="4 6" id="KW-0687">Ribonucleoprotein</keyword>
<dbReference type="HAMAP" id="MF_00362">
    <property type="entry name" value="Ribosomal_uL10"/>
    <property type="match status" value="1"/>
</dbReference>
<evidence type="ECO:0000256" key="4">
    <source>
        <dbReference type="ARBA" id="ARBA00023274"/>
    </source>
</evidence>
<dbReference type="PANTHER" id="PTHR11560">
    <property type="entry name" value="39S RIBOSOMAL PROTEIN L10, MITOCHONDRIAL"/>
    <property type="match status" value="1"/>
</dbReference>
<evidence type="ECO:0000256" key="2">
    <source>
        <dbReference type="ARBA" id="ARBA00008889"/>
    </source>
</evidence>
<proteinExistence type="inferred from homology"/>
<evidence type="ECO:0000313" key="7">
    <source>
        <dbReference type="EMBL" id="OCC15002.1"/>
    </source>
</evidence>
<dbReference type="RefSeq" id="WP_067618357.1">
    <property type="nucleotide sequence ID" value="NZ_MAGO01000007.1"/>
</dbReference>
<dbReference type="GO" id="GO:0070180">
    <property type="term" value="F:large ribosomal subunit rRNA binding"/>
    <property type="evidence" value="ECO:0007669"/>
    <property type="project" value="UniProtKB-UniRule"/>
</dbReference>
<dbReference type="Proteomes" id="UP000093080">
    <property type="component" value="Unassembled WGS sequence"/>
</dbReference>
<protein>
    <recommendedName>
        <fullName evidence="5 6">Large ribosomal subunit protein uL10</fullName>
    </recommendedName>
</protein>
<dbReference type="GO" id="GO:0006412">
    <property type="term" value="P:translation"/>
    <property type="evidence" value="ECO:0007669"/>
    <property type="project" value="UniProtKB-UniRule"/>
</dbReference>
<dbReference type="Pfam" id="PF00466">
    <property type="entry name" value="Ribosomal_L10"/>
    <property type="match status" value="1"/>
</dbReference>
<dbReference type="Gene3D" id="3.30.70.1730">
    <property type="match status" value="1"/>
</dbReference>
<dbReference type="AlphaFoldDB" id="A0A1B9F505"/>
<dbReference type="SUPFAM" id="SSF160369">
    <property type="entry name" value="Ribosomal protein L10-like"/>
    <property type="match status" value="1"/>
</dbReference>
<dbReference type="NCBIfam" id="NF000955">
    <property type="entry name" value="PRK00099.1-1"/>
    <property type="match status" value="1"/>
</dbReference>
<dbReference type="GO" id="GO:0005840">
    <property type="term" value="C:ribosome"/>
    <property type="evidence" value="ECO:0007669"/>
    <property type="project" value="UniProtKB-KW"/>
</dbReference>
<keyword evidence="6" id="KW-0694">RNA-binding</keyword>
<comment type="similarity">
    <text evidence="2 6">Belongs to the universal ribosomal protein uL10 family.</text>
</comment>
<keyword evidence="6" id="KW-0699">rRNA-binding</keyword>
<accession>A0A1B9F505</accession>
<evidence type="ECO:0000256" key="5">
    <source>
        <dbReference type="ARBA" id="ARBA00035202"/>
    </source>
</evidence>
<reference evidence="7 8" key="1">
    <citation type="submission" date="2016-06" db="EMBL/GenBank/DDBJ databases">
        <title>Respiratory ammonification of nitrate coupled to the oxidation of elemental sulfur in deep-sea autotrophic thermophilic bacteria.</title>
        <authorList>
            <person name="Slobodkina G.B."/>
            <person name="Mardanov A.V."/>
            <person name="Ravin N.V."/>
            <person name="Frolova A.A."/>
            <person name="Viryasiv M.B."/>
            <person name="Chernyh N.A."/>
            <person name="Bonch-Osmolovskaya E.A."/>
            <person name="Slobodkin A.I."/>
        </authorList>
    </citation>
    <scope>NUCLEOTIDE SEQUENCE [LARGE SCALE GENOMIC DNA]</scope>
    <source>
        <strain evidence="7 8">S69</strain>
    </source>
</reference>
<dbReference type="InterPro" id="IPR001790">
    <property type="entry name" value="Ribosomal_uL10"/>
</dbReference>
<dbReference type="GO" id="GO:1990904">
    <property type="term" value="C:ribonucleoprotein complex"/>
    <property type="evidence" value="ECO:0007669"/>
    <property type="project" value="UniProtKB-KW"/>
</dbReference>
<dbReference type="STRING" id="1156395.DBT_1488"/>
<dbReference type="EMBL" id="MAGO01000007">
    <property type="protein sequence ID" value="OCC15002.1"/>
    <property type="molecule type" value="Genomic_DNA"/>
</dbReference>
<organism evidence="7 8">
    <name type="scientific">Dissulfuribacter thermophilus</name>
    <dbReference type="NCBI Taxonomy" id="1156395"/>
    <lineage>
        <taxon>Bacteria</taxon>
        <taxon>Pseudomonadati</taxon>
        <taxon>Thermodesulfobacteriota</taxon>
        <taxon>Dissulfuribacteria</taxon>
        <taxon>Dissulfuribacterales</taxon>
        <taxon>Dissulfuribacteraceae</taxon>
        <taxon>Dissulfuribacter</taxon>
    </lineage>
</organism>
<name>A0A1B9F505_9BACT</name>
<sequence>MALTRKEKEEVVKALHEKFESAQSVILTKFSKMTVSQSSELRKKMRDLGGEFKVSKNTLFKIAARDTQVEVISDKFVGQNAVVIAYDDPVAVAKALLDFAKDNEVITIEGGVLNGKVIDAKGVEALSKLPTKEVLLAQLLSVLLGPQRGLVQVLAGVPRKFLYALNAIKDQKSE</sequence>
<evidence type="ECO:0000313" key="8">
    <source>
        <dbReference type="Proteomes" id="UP000093080"/>
    </source>
</evidence>
<evidence type="ECO:0000256" key="1">
    <source>
        <dbReference type="ARBA" id="ARBA00002633"/>
    </source>
</evidence>
<dbReference type="InterPro" id="IPR043141">
    <property type="entry name" value="Ribosomal_uL10-like_sf"/>
</dbReference>
<dbReference type="Gene3D" id="6.10.250.290">
    <property type="match status" value="1"/>
</dbReference>